<evidence type="ECO:0000313" key="2">
    <source>
        <dbReference type="Proteomes" id="UP000054248"/>
    </source>
</evidence>
<accession>A0A0C3KGI4</accession>
<reference evidence="2" key="2">
    <citation type="submission" date="2015-01" db="EMBL/GenBank/DDBJ databases">
        <title>Evolutionary Origins and Diversification of the Mycorrhizal Mutualists.</title>
        <authorList>
            <consortium name="DOE Joint Genome Institute"/>
            <consortium name="Mycorrhizal Genomics Consortium"/>
            <person name="Kohler A."/>
            <person name="Kuo A."/>
            <person name="Nagy L.G."/>
            <person name="Floudas D."/>
            <person name="Copeland A."/>
            <person name="Barry K.W."/>
            <person name="Cichocki N."/>
            <person name="Veneault-Fourrey C."/>
            <person name="LaButti K."/>
            <person name="Lindquist E.A."/>
            <person name="Lipzen A."/>
            <person name="Lundell T."/>
            <person name="Morin E."/>
            <person name="Murat C."/>
            <person name="Riley R."/>
            <person name="Ohm R."/>
            <person name="Sun H."/>
            <person name="Tunlid A."/>
            <person name="Henrissat B."/>
            <person name="Grigoriev I.V."/>
            <person name="Hibbett D.S."/>
            <person name="Martin F."/>
        </authorList>
    </citation>
    <scope>NUCLEOTIDE SEQUENCE [LARGE SCALE GENOMIC DNA]</scope>
    <source>
        <strain evidence="2">MUT 4182</strain>
    </source>
</reference>
<name>A0A0C3KGI4_9AGAM</name>
<protein>
    <submittedName>
        <fullName evidence="1">Uncharacterized protein</fullName>
    </submittedName>
</protein>
<organism evidence="1 2">
    <name type="scientific">Tulasnella calospora MUT 4182</name>
    <dbReference type="NCBI Taxonomy" id="1051891"/>
    <lineage>
        <taxon>Eukaryota</taxon>
        <taxon>Fungi</taxon>
        <taxon>Dikarya</taxon>
        <taxon>Basidiomycota</taxon>
        <taxon>Agaricomycotina</taxon>
        <taxon>Agaricomycetes</taxon>
        <taxon>Cantharellales</taxon>
        <taxon>Tulasnellaceae</taxon>
        <taxon>Tulasnella</taxon>
    </lineage>
</organism>
<dbReference type="OrthoDB" id="3283786at2759"/>
<sequence>MKGFATSSTDVLEHVKEQVSRGLAKVKGTLRHIPVVGRLFRKNLNNLPLQIGRATHIIITSLSYPGMYHAGDNTCMELRGTKYDFVLLLRHFDCE</sequence>
<dbReference type="EMBL" id="KN823168">
    <property type="protein sequence ID" value="KIO20603.1"/>
    <property type="molecule type" value="Genomic_DNA"/>
</dbReference>
<proteinExistence type="predicted"/>
<dbReference type="AlphaFoldDB" id="A0A0C3KGI4"/>
<keyword evidence="2" id="KW-1185">Reference proteome</keyword>
<dbReference type="Proteomes" id="UP000054248">
    <property type="component" value="Unassembled WGS sequence"/>
</dbReference>
<gene>
    <name evidence="1" type="ORF">M407DRAFT_29757</name>
</gene>
<dbReference type="HOGENOM" id="CLU_2374315_0_0_1"/>
<reference evidence="1 2" key="1">
    <citation type="submission" date="2014-04" db="EMBL/GenBank/DDBJ databases">
        <authorList>
            <consortium name="DOE Joint Genome Institute"/>
            <person name="Kuo A."/>
            <person name="Girlanda M."/>
            <person name="Perotto S."/>
            <person name="Kohler A."/>
            <person name="Nagy L.G."/>
            <person name="Floudas D."/>
            <person name="Copeland A."/>
            <person name="Barry K.W."/>
            <person name="Cichocki N."/>
            <person name="Veneault-Fourrey C."/>
            <person name="LaButti K."/>
            <person name="Lindquist E.A."/>
            <person name="Lipzen A."/>
            <person name="Lundell T."/>
            <person name="Morin E."/>
            <person name="Murat C."/>
            <person name="Sun H."/>
            <person name="Tunlid A."/>
            <person name="Henrissat B."/>
            <person name="Grigoriev I.V."/>
            <person name="Hibbett D.S."/>
            <person name="Martin F."/>
            <person name="Nordberg H.P."/>
            <person name="Cantor M.N."/>
            <person name="Hua S.X."/>
        </authorList>
    </citation>
    <scope>NUCLEOTIDE SEQUENCE [LARGE SCALE GENOMIC DNA]</scope>
    <source>
        <strain evidence="1 2">MUT 4182</strain>
    </source>
</reference>
<evidence type="ECO:0000313" key="1">
    <source>
        <dbReference type="EMBL" id="KIO20603.1"/>
    </source>
</evidence>